<dbReference type="InterPro" id="IPR035901">
    <property type="entry name" value="GIY-YIG_endonuc_sf"/>
</dbReference>
<keyword evidence="13" id="KW-1185">Reference proteome</keyword>
<evidence type="ECO:0000256" key="1">
    <source>
        <dbReference type="ARBA" id="ARBA00022722"/>
    </source>
</evidence>
<dbReference type="STRING" id="69771.A0A1V6P7H2"/>
<keyword evidence="5 9" id="KW-0378">Hydrolase</keyword>
<dbReference type="PANTHER" id="PTHR20208:SF10">
    <property type="entry name" value="STRUCTURE-SPECIFIC ENDONUCLEASE SUBUNIT SLX1"/>
    <property type="match status" value="1"/>
</dbReference>
<comment type="function">
    <text evidence="9">Catalytic subunit of the SLX1-SLX4 structure-specific endonuclease that resolves DNA secondary structures generated during DNA repair and recombination. Has endonuclease activity towards branched DNA substrates, introducing single-strand cuts in duplex DNA close to junctions with ss-DNA.</text>
</comment>
<keyword evidence="1 9" id="KW-0540">Nuclease</keyword>
<proteinExistence type="inferred from homology"/>
<evidence type="ECO:0000256" key="7">
    <source>
        <dbReference type="ARBA" id="ARBA00023204"/>
    </source>
</evidence>
<keyword evidence="7 9" id="KW-0234">DNA repair</keyword>
<dbReference type="InterPro" id="IPR000305">
    <property type="entry name" value="GIY-YIG_endonuc"/>
</dbReference>
<comment type="caution">
    <text evidence="9">Lacks conserved residue(s) required for the propagation of feature annotation.</text>
</comment>
<dbReference type="Pfam" id="PF21202">
    <property type="entry name" value="SLX1_C"/>
    <property type="match status" value="1"/>
</dbReference>
<keyword evidence="4" id="KW-0863">Zinc-finger</keyword>
<dbReference type="HAMAP" id="MF_03100">
    <property type="entry name" value="Endonuc_su_Slx1"/>
    <property type="match status" value="1"/>
</dbReference>
<evidence type="ECO:0000256" key="8">
    <source>
        <dbReference type="ARBA" id="ARBA00023242"/>
    </source>
</evidence>
<dbReference type="OrthoDB" id="24645at2759"/>
<evidence type="ECO:0000256" key="10">
    <source>
        <dbReference type="SAM" id="MobiDB-lite"/>
    </source>
</evidence>
<evidence type="ECO:0000256" key="4">
    <source>
        <dbReference type="ARBA" id="ARBA00022771"/>
    </source>
</evidence>
<feature type="compositionally biased region" description="Acidic residues" evidence="10">
    <location>
        <begin position="353"/>
        <end position="374"/>
    </location>
</feature>
<evidence type="ECO:0000259" key="11">
    <source>
        <dbReference type="PROSITE" id="PS50164"/>
    </source>
</evidence>
<dbReference type="GO" id="GO:0000724">
    <property type="term" value="P:double-strand break repair via homologous recombination"/>
    <property type="evidence" value="ECO:0007669"/>
    <property type="project" value="TreeGrafter"/>
</dbReference>
<dbReference type="EMBL" id="MDYL01000019">
    <property type="protein sequence ID" value="OQD72823.1"/>
    <property type="molecule type" value="Genomic_DNA"/>
</dbReference>
<feature type="domain" description="GIY-YIG" evidence="11">
    <location>
        <begin position="12"/>
        <end position="94"/>
    </location>
</feature>
<keyword evidence="8 9" id="KW-0539">Nucleus</keyword>
<gene>
    <name evidence="12" type="ORF">PENDEC_c019G00341</name>
</gene>
<keyword evidence="4" id="KW-0862">Zinc</keyword>
<dbReference type="InterPro" id="IPR013083">
    <property type="entry name" value="Znf_RING/FYVE/PHD"/>
</dbReference>
<protein>
    <recommendedName>
        <fullName evidence="11">GIY-YIG domain-containing protein</fullName>
    </recommendedName>
</protein>
<dbReference type="Gene3D" id="3.40.1440.10">
    <property type="entry name" value="GIY-YIG endonuclease"/>
    <property type="match status" value="1"/>
</dbReference>
<comment type="similarity">
    <text evidence="9">Belongs to the SLX1 family.</text>
</comment>
<dbReference type="Gene3D" id="3.30.40.10">
    <property type="entry name" value="Zinc/RING finger domain, C3HC4 (zinc finger)"/>
    <property type="match status" value="1"/>
</dbReference>
<dbReference type="OMA" id="HNRGCDF"/>
<sequence length="405" mass="46389">METQDEPRPIPAYYCCYLLRSTVRHASLYIGSTPNPIRRLSQHNGTAKGGAKRTSRDKLRPWEMALVVEGFMSRVGALQFEWAWQHPERSRHIELDDDGLPNSQAKVTVCRHTGKTVPRTSRRRSLMAHLEDLHFLLRSPYFTTWPLQVRFFCADVYRVWKGWNERVETSLPQSKIILDGDCPRQDDVDVAVGGINQLPVAYTKFEDYLEKSIFVLDDAEGLHCAVCKEPVIPNTQQIVLCPRAHCRGTNHLLCLSANFLKNAHDPDTFVPTQGACPTCKEVVQWPLMMQELSFRNRAEKDVRTILRRKEKRDRKASAKPPPIKKSKGKTSNVRMSSVEPTFDSQSQPAPDDMSQDDPQLDDNWYEDVDMESDMELGTRQQSPPPPSKLEIVIEDSEWEDAELVE</sequence>
<reference evidence="13" key="1">
    <citation type="journal article" date="2017" name="Nat. Microbiol.">
        <title>Global analysis of biosynthetic gene clusters reveals vast potential of secondary metabolite production in Penicillium species.</title>
        <authorList>
            <person name="Nielsen J.C."/>
            <person name="Grijseels S."/>
            <person name="Prigent S."/>
            <person name="Ji B."/>
            <person name="Dainat J."/>
            <person name="Nielsen K.F."/>
            <person name="Frisvad J.C."/>
            <person name="Workman M."/>
            <person name="Nielsen J."/>
        </authorList>
    </citation>
    <scope>NUCLEOTIDE SEQUENCE [LARGE SCALE GENOMIC DNA]</scope>
    <source>
        <strain evidence="13">IBT 11843</strain>
    </source>
</reference>
<evidence type="ECO:0000313" key="13">
    <source>
        <dbReference type="Proteomes" id="UP000191522"/>
    </source>
</evidence>
<evidence type="ECO:0000256" key="5">
    <source>
        <dbReference type="ARBA" id="ARBA00022801"/>
    </source>
</evidence>
<dbReference type="AlphaFoldDB" id="A0A1V6P7H2"/>
<feature type="compositionally biased region" description="Acidic residues" evidence="10">
    <location>
        <begin position="392"/>
        <end position="405"/>
    </location>
</feature>
<dbReference type="GO" id="GO:0008270">
    <property type="term" value="F:zinc ion binding"/>
    <property type="evidence" value="ECO:0007669"/>
    <property type="project" value="UniProtKB-KW"/>
</dbReference>
<dbReference type="Proteomes" id="UP000191522">
    <property type="component" value="Unassembled WGS sequence"/>
</dbReference>
<dbReference type="GO" id="GO:0033557">
    <property type="term" value="C:Slx1-Slx4 complex"/>
    <property type="evidence" value="ECO:0007669"/>
    <property type="project" value="UniProtKB-UniRule"/>
</dbReference>
<evidence type="ECO:0000256" key="3">
    <source>
        <dbReference type="ARBA" id="ARBA00022763"/>
    </source>
</evidence>
<dbReference type="FunFam" id="3.40.1440.10:FF:000006">
    <property type="entry name" value="Structure-specific endonuclease subunit SLX1"/>
    <property type="match status" value="1"/>
</dbReference>
<dbReference type="Pfam" id="PF01541">
    <property type="entry name" value="GIY-YIG"/>
    <property type="match status" value="1"/>
</dbReference>
<name>A0A1V6P7H2_PENDC</name>
<evidence type="ECO:0000256" key="9">
    <source>
        <dbReference type="HAMAP-Rule" id="MF_03100"/>
    </source>
</evidence>
<dbReference type="GO" id="GO:0017108">
    <property type="term" value="F:5'-flap endonuclease activity"/>
    <property type="evidence" value="ECO:0007669"/>
    <property type="project" value="InterPro"/>
</dbReference>
<dbReference type="GO" id="GO:0008821">
    <property type="term" value="F:crossover junction DNA endonuclease activity"/>
    <property type="evidence" value="ECO:0007669"/>
    <property type="project" value="TreeGrafter"/>
</dbReference>
<feature type="compositionally biased region" description="Polar residues" evidence="10">
    <location>
        <begin position="330"/>
        <end position="348"/>
    </location>
</feature>
<keyword evidence="2 9" id="KW-0255">Endonuclease</keyword>
<keyword evidence="4" id="KW-0479">Metal-binding</keyword>
<accession>A0A1V6P7H2</accession>
<keyword evidence="3 9" id="KW-0227">DNA damage</keyword>
<feature type="region of interest" description="Disordered" evidence="10">
    <location>
        <begin position="305"/>
        <end position="405"/>
    </location>
</feature>
<feature type="region of interest" description="Disordered" evidence="10">
    <location>
        <begin position="35"/>
        <end position="55"/>
    </location>
</feature>
<dbReference type="CDD" id="cd10455">
    <property type="entry name" value="GIY-YIG_SLX1"/>
    <property type="match status" value="1"/>
</dbReference>
<comment type="subunit">
    <text evidence="9">Forms a heterodimer with SLX4.</text>
</comment>
<dbReference type="PROSITE" id="PS50164">
    <property type="entry name" value="GIY_YIG"/>
    <property type="match status" value="1"/>
</dbReference>
<dbReference type="InterPro" id="IPR027520">
    <property type="entry name" value="Slx1"/>
</dbReference>
<comment type="subcellular location">
    <subcellularLocation>
        <location evidence="9">Nucleus</location>
    </subcellularLocation>
</comment>
<dbReference type="InterPro" id="IPR048749">
    <property type="entry name" value="SLX1_C"/>
</dbReference>
<evidence type="ECO:0000313" key="12">
    <source>
        <dbReference type="EMBL" id="OQD72823.1"/>
    </source>
</evidence>
<organism evidence="12 13">
    <name type="scientific">Penicillium decumbens</name>
    <dbReference type="NCBI Taxonomy" id="69771"/>
    <lineage>
        <taxon>Eukaryota</taxon>
        <taxon>Fungi</taxon>
        <taxon>Dikarya</taxon>
        <taxon>Ascomycota</taxon>
        <taxon>Pezizomycotina</taxon>
        <taxon>Eurotiomycetes</taxon>
        <taxon>Eurotiomycetidae</taxon>
        <taxon>Eurotiales</taxon>
        <taxon>Aspergillaceae</taxon>
        <taxon>Penicillium</taxon>
    </lineage>
</organism>
<evidence type="ECO:0000256" key="6">
    <source>
        <dbReference type="ARBA" id="ARBA00023172"/>
    </source>
</evidence>
<evidence type="ECO:0000256" key="2">
    <source>
        <dbReference type="ARBA" id="ARBA00022759"/>
    </source>
</evidence>
<comment type="caution">
    <text evidence="12">The sequence shown here is derived from an EMBL/GenBank/DDBJ whole genome shotgun (WGS) entry which is preliminary data.</text>
</comment>
<dbReference type="PANTHER" id="PTHR20208">
    <property type="entry name" value="STRUCTURE-SPECIFIC ENDONUCLEASE SUBUNIT SLX1"/>
    <property type="match status" value="1"/>
</dbReference>
<dbReference type="SUPFAM" id="SSF82771">
    <property type="entry name" value="GIY-YIG endonuclease"/>
    <property type="match status" value="1"/>
</dbReference>
<keyword evidence="6 9" id="KW-0233">DNA recombination</keyword>
<dbReference type="InterPro" id="IPR050381">
    <property type="entry name" value="SLX1_endonuclease"/>
</dbReference>
<comment type="cofactor">
    <cofactor evidence="9">
        <name>a divalent metal cation</name>
        <dbReference type="ChEBI" id="CHEBI:60240"/>
    </cofactor>
</comment>
<feature type="compositionally biased region" description="Basic residues" evidence="10">
    <location>
        <begin position="305"/>
        <end position="314"/>
    </location>
</feature>